<accession>A0A235ETQ9</accession>
<proteinExistence type="inferred from homology"/>
<dbReference type="InterPro" id="IPR007607">
    <property type="entry name" value="BacA/B"/>
</dbReference>
<protein>
    <recommendedName>
        <fullName evidence="4">Cell shape determination protein CcmA</fullName>
    </recommendedName>
</protein>
<dbReference type="EMBL" id="NOIH01000041">
    <property type="protein sequence ID" value="OYD52394.1"/>
    <property type="molecule type" value="Genomic_DNA"/>
</dbReference>
<dbReference type="PANTHER" id="PTHR35024">
    <property type="entry name" value="HYPOTHETICAL CYTOSOLIC PROTEIN"/>
    <property type="match status" value="1"/>
</dbReference>
<gene>
    <name evidence="2" type="ORF">CGK74_18310</name>
</gene>
<evidence type="ECO:0000256" key="1">
    <source>
        <dbReference type="ARBA" id="ARBA00044755"/>
    </source>
</evidence>
<reference evidence="2 3" key="1">
    <citation type="submission" date="2017-07" db="EMBL/GenBank/DDBJ databases">
        <title>Thauera sp. KNDSS-Mac4 genome sequence and assembly.</title>
        <authorList>
            <person name="Mayilraj S."/>
        </authorList>
    </citation>
    <scope>NUCLEOTIDE SEQUENCE [LARGE SCALE GENOMIC DNA]</scope>
    <source>
        <strain evidence="2 3">KNDSS-Mac4</strain>
    </source>
</reference>
<evidence type="ECO:0000313" key="3">
    <source>
        <dbReference type="Proteomes" id="UP000215181"/>
    </source>
</evidence>
<comment type="similarity">
    <text evidence="1">Belongs to the bactofilin family.</text>
</comment>
<comment type="caution">
    <text evidence="2">The sequence shown here is derived from an EMBL/GenBank/DDBJ whole genome shotgun (WGS) entry which is preliminary data.</text>
</comment>
<organism evidence="2 3">
    <name type="scientific">Thauera propionica</name>
    <dbReference type="NCBI Taxonomy" id="2019431"/>
    <lineage>
        <taxon>Bacteria</taxon>
        <taxon>Pseudomonadati</taxon>
        <taxon>Pseudomonadota</taxon>
        <taxon>Betaproteobacteria</taxon>
        <taxon>Rhodocyclales</taxon>
        <taxon>Zoogloeaceae</taxon>
        <taxon>Thauera</taxon>
    </lineage>
</organism>
<dbReference type="PANTHER" id="PTHR35024:SF4">
    <property type="entry name" value="POLYMER-FORMING CYTOSKELETAL PROTEIN"/>
    <property type="match status" value="1"/>
</dbReference>
<dbReference type="Proteomes" id="UP000215181">
    <property type="component" value="Unassembled WGS sequence"/>
</dbReference>
<sequence length="168" mass="17929">MESTMQLAQRNQRTNFSMIRQDNAPKRISINPIDEKVSSVISANSRLEGNLSFADGLKIDGVIAGNVTFGTEDGLCILSKGARIEGSLIGPRAFILGEVEGDIEVQGTLVLAPSAVVVGKIRCGKFVVYDGASISGSIETIQSPTKQKLEQDAHEDARGVIKLKTGTR</sequence>
<dbReference type="AlphaFoldDB" id="A0A235ETQ9"/>
<evidence type="ECO:0008006" key="4">
    <source>
        <dbReference type="Google" id="ProtNLM"/>
    </source>
</evidence>
<dbReference type="Pfam" id="PF04519">
    <property type="entry name" value="Bactofilin"/>
    <property type="match status" value="1"/>
</dbReference>
<dbReference type="OrthoDB" id="8903691at2"/>
<keyword evidence="3" id="KW-1185">Reference proteome</keyword>
<evidence type="ECO:0000313" key="2">
    <source>
        <dbReference type="EMBL" id="OYD52394.1"/>
    </source>
</evidence>
<dbReference type="RefSeq" id="WP_094269799.1">
    <property type="nucleotide sequence ID" value="NZ_NOIH01000041.1"/>
</dbReference>
<name>A0A235ETQ9_9RHOO</name>